<reference evidence="2 3" key="1">
    <citation type="submission" date="2020-04" db="EMBL/GenBank/DDBJ databases">
        <authorList>
            <person name="Laetsch R D."/>
            <person name="Stevens L."/>
            <person name="Kumar S."/>
            <person name="Blaxter L. M."/>
        </authorList>
    </citation>
    <scope>NUCLEOTIDE SEQUENCE [LARGE SCALE GENOMIC DNA]</scope>
</reference>
<feature type="chain" id="PRO_5035777452" evidence="1">
    <location>
        <begin position="19"/>
        <end position="145"/>
    </location>
</feature>
<dbReference type="EMBL" id="CADEPM010000003">
    <property type="protein sequence ID" value="CAB3401911.1"/>
    <property type="molecule type" value="Genomic_DNA"/>
</dbReference>
<organism evidence="2 3">
    <name type="scientific">Caenorhabditis bovis</name>
    <dbReference type="NCBI Taxonomy" id="2654633"/>
    <lineage>
        <taxon>Eukaryota</taxon>
        <taxon>Metazoa</taxon>
        <taxon>Ecdysozoa</taxon>
        <taxon>Nematoda</taxon>
        <taxon>Chromadorea</taxon>
        <taxon>Rhabditida</taxon>
        <taxon>Rhabditina</taxon>
        <taxon>Rhabditomorpha</taxon>
        <taxon>Rhabditoidea</taxon>
        <taxon>Rhabditidae</taxon>
        <taxon>Peloderinae</taxon>
        <taxon>Caenorhabditis</taxon>
    </lineage>
</organism>
<feature type="signal peptide" evidence="1">
    <location>
        <begin position="1"/>
        <end position="18"/>
    </location>
</feature>
<keyword evidence="1" id="KW-0732">Signal</keyword>
<evidence type="ECO:0000313" key="2">
    <source>
        <dbReference type="EMBL" id="CAB3401911.1"/>
    </source>
</evidence>
<accession>A0A8S1EL19</accession>
<proteinExistence type="predicted"/>
<gene>
    <name evidence="2" type="ORF">CBOVIS_LOCUS4592</name>
</gene>
<keyword evidence="3" id="KW-1185">Reference proteome</keyword>
<sequence length="145" mass="16249">MRIPSIVFLLAVAYLANASPRYNPEANEISRKHLGTFELNIRRGLGDMIYKFFNNHSALFSAFPPDRIFKMTLSTMNSFDNLLPILLFLVNLATCQYYYTYNGGLDPYPLYFGHQTGNSYGNSYLGSDLGGVYLFCNGIGCPGRG</sequence>
<evidence type="ECO:0000256" key="1">
    <source>
        <dbReference type="SAM" id="SignalP"/>
    </source>
</evidence>
<evidence type="ECO:0000313" key="3">
    <source>
        <dbReference type="Proteomes" id="UP000494206"/>
    </source>
</evidence>
<dbReference type="OrthoDB" id="5829144at2759"/>
<dbReference type="AlphaFoldDB" id="A0A8S1EL19"/>
<comment type="caution">
    <text evidence="2">The sequence shown here is derived from an EMBL/GenBank/DDBJ whole genome shotgun (WGS) entry which is preliminary data.</text>
</comment>
<protein>
    <submittedName>
        <fullName evidence="2">Uncharacterized protein</fullName>
    </submittedName>
</protein>
<name>A0A8S1EL19_9PELO</name>
<dbReference type="Proteomes" id="UP000494206">
    <property type="component" value="Unassembled WGS sequence"/>
</dbReference>